<feature type="domain" description="Mandelate racemase/muconate lactonizing enzyme C-terminal" evidence="2">
    <location>
        <begin position="140"/>
        <end position="244"/>
    </location>
</feature>
<dbReference type="InterPro" id="IPR029065">
    <property type="entry name" value="Enolase_C-like"/>
</dbReference>
<dbReference type="InterPro" id="IPR034593">
    <property type="entry name" value="DgoD-like"/>
</dbReference>
<dbReference type="SMART" id="SM00922">
    <property type="entry name" value="MR_MLE"/>
    <property type="match status" value="1"/>
</dbReference>
<evidence type="ECO:0000259" key="2">
    <source>
        <dbReference type="SMART" id="SM00922"/>
    </source>
</evidence>
<dbReference type="RefSeq" id="WP_054374060.1">
    <property type="nucleotide sequence ID" value="NZ_AZYO01000060.1"/>
</dbReference>
<proteinExistence type="predicted"/>
<dbReference type="SFLD" id="SFLDS00001">
    <property type="entry name" value="Enolase"/>
    <property type="match status" value="1"/>
</dbReference>
<dbReference type="InterPro" id="IPR013342">
    <property type="entry name" value="Mandelate_racemase_C"/>
</dbReference>
<evidence type="ECO:0000313" key="4">
    <source>
        <dbReference type="Proteomes" id="UP000037712"/>
    </source>
</evidence>
<protein>
    <submittedName>
        <fullName evidence="3">Mandelate racemase</fullName>
    </submittedName>
</protein>
<dbReference type="EMBL" id="AZYO01000060">
    <property type="protein sequence ID" value="KOS54672.1"/>
    <property type="molecule type" value="Genomic_DNA"/>
</dbReference>
<dbReference type="PANTHER" id="PTHR48080">
    <property type="entry name" value="D-GALACTONATE DEHYDRATASE-RELATED"/>
    <property type="match status" value="1"/>
</dbReference>
<dbReference type="Pfam" id="PF13378">
    <property type="entry name" value="MR_MLE_C"/>
    <property type="match status" value="1"/>
</dbReference>
<dbReference type="PATRIC" id="fig|1441923.3.peg.4136"/>
<evidence type="ECO:0000313" key="3">
    <source>
        <dbReference type="EMBL" id="KOS54672.1"/>
    </source>
</evidence>
<dbReference type="GO" id="GO:0016829">
    <property type="term" value="F:lyase activity"/>
    <property type="evidence" value="ECO:0007669"/>
    <property type="project" value="UniProtKB-KW"/>
</dbReference>
<comment type="caution">
    <text evidence="3">The sequence shown here is derived from an EMBL/GenBank/DDBJ whole genome shotgun (WGS) entry which is preliminary data.</text>
</comment>
<dbReference type="CDD" id="cd03316">
    <property type="entry name" value="MR_like"/>
    <property type="match status" value="1"/>
</dbReference>
<reference evidence="4" key="2">
    <citation type="submission" date="2015-01" db="EMBL/GenBank/DDBJ databases">
        <title>Draft genome sequence of potential hydrocarbon metabolising strain of Rhodococcus rhodochrous.</title>
        <authorList>
            <person name="Aggarwal R.K."/>
            <person name="Dawar C."/>
        </authorList>
    </citation>
    <scope>NUCLEOTIDE SEQUENCE [LARGE SCALE GENOMIC DNA]</scope>
    <source>
        <strain evidence="4">KG-21</strain>
    </source>
</reference>
<dbReference type="PANTHER" id="PTHR48080:SF2">
    <property type="entry name" value="D-GALACTONATE DEHYDRATASE"/>
    <property type="match status" value="1"/>
</dbReference>
<dbReference type="InterPro" id="IPR013341">
    <property type="entry name" value="Mandelate_racemase_N_dom"/>
</dbReference>
<organism evidence="3 4">
    <name type="scientific">Rhodococcus rhodochrous KG-21</name>
    <dbReference type="NCBI Taxonomy" id="1441923"/>
    <lineage>
        <taxon>Bacteria</taxon>
        <taxon>Bacillati</taxon>
        <taxon>Actinomycetota</taxon>
        <taxon>Actinomycetes</taxon>
        <taxon>Mycobacteriales</taxon>
        <taxon>Nocardiaceae</taxon>
        <taxon>Rhodococcus</taxon>
    </lineage>
</organism>
<dbReference type="Gene3D" id="3.30.390.10">
    <property type="entry name" value="Enolase-like, N-terminal domain"/>
    <property type="match status" value="1"/>
</dbReference>
<reference evidence="3 4" key="1">
    <citation type="journal article" date="2015" name="Genome Announc.">
        <title>Draft Genome Sequence of Rhodococcus rhodochrous Strain KG-21, a Soil Isolate from Oil Fields of Krishna-Godavari Basin, India.</title>
        <authorList>
            <person name="Dawar C."/>
            <person name="Aggarwal R.K."/>
        </authorList>
    </citation>
    <scope>NUCLEOTIDE SEQUENCE [LARGE SCALE GENOMIC DNA]</scope>
    <source>
        <strain evidence="3 4">KG-21</strain>
    </source>
</reference>
<dbReference type="SUPFAM" id="SSF51604">
    <property type="entry name" value="Enolase C-terminal domain-like"/>
    <property type="match status" value="1"/>
</dbReference>
<gene>
    <name evidence="3" type="ORF">Z051_18950</name>
</gene>
<name>A0A0M8PKP9_RHORH</name>
<dbReference type="SFLD" id="SFLDG00179">
    <property type="entry name" value="mandelate_racemase"/>
    <property type="match status" value="1"/>
</dbReference>
<dbReference type="InterPro" id="IPR036849">
    <property type="entry name" value="Enolase-like_C_sf"/>
</dbReference>
<dbReference type="AlphaFoldDB" id="A0A0M8PKP9"/>
<dbReference type="Gene3D" id="3.20.20.120">
    <property type="entry name" value="Enolase-like C-terminal domain"/>
    <property type="match status" value="1"/>
</dbReference>
<dbReference type="Pfam" id="PF02746">
    <property type="entry name" value="MR_MLE_N"/>
    <property type="match status" value="1"/>
</dbReference>
<evidence type="ECO:0000256" key="1">
    <source>
        <dbReference type="ARBA" id="ARBA00023239"/>
    </source>
</evidence>
<accession>A0A0M8PKP9</accession>
<dbReference type="SUPFAM" id="SSF54826">
    <property type="entry name" value="Enolase N-terminal domain-like"/>
    <property type="match status" value="1"/>
</dbReference>
<dbReference type="Proteomes" id="UP000037712">
    <property type="component" value="Unassembled WGS sequence"/>
</dbReference>
<sequence length="379" mass="40898">MKITQVETCGLRGATPEGGWSNELNPDDVVHTLVAIHTDEGVTGIGSAFTTESLVRGALDLLCPHLVGQDPVEVERITETLHQTAFWMGRGGALTHATSAIDIALWDIAGQVMGQPAGRLLGGRHRERVRPYASVLMDEAGPMTDNLSALVDQGFTAFKIGWWKFGRVDSRTDERTVAAARAAIGDRLLAIDAGGSEGYFPGTLAWAKRTARMLADYDVAWFEEALAPDDIDGYAELRASSPVPISGGEVLTRRQSFVPYLDRRVFDIVQPDTTKGGGLSESRRIGWYAEDRGIRLIPHGWNTGIGLAADLQLASALPATDLIEYKTGSAYVDDLIAGGWHLDDEGYLDIPDSPGLGVSLDHEAIEKYGTRPTFAVPQA</sequence>
<dbReference type="InterPro" id="IPR029017">
    <property type="entry name" value="Enolase-like_N"/>
</dbReference>
<keyword evidence="1" id="KW-0456">Lyase</keyword>